<feature type="binding site" evidence="4">
    <location>
        <position position="197"/>
    </location>
    <ligand>
        <name>molybdate</name>
        <dbReference type="ChEBI" id="CHEBI:36264"/>
    </ligand>
</feature>
<dbReference type="CDD" id="cd13538">
    <property type="entry name" value="PBP2_ModA_like_1"/>
    <property type="match status" value="1"/>
</dbReference>
<keyword evidence="3" id="KW-0732">Signal</keyword>
<dbReference type="AlphaFoldDB" id="A0A956RP61"/>
<dbReference type="InterPro" id="IPR005950">
    <property type="entry name" value="ModA"/>
</dbReference>
<evidence type="ECO:0000256" key="1">
    <source>
        <dbReference type="ARBA" id="ARBA00009175"/>
    </source>
</evidence>
<dbReference type="PANTHER" id="PTHR30632">
    <property type="entry name" value="MOLYBDATE-BINDING PERIPLASMIC PROTEIN"/>
    <property type="match status" value="1"/>
</dbReference>
<proteinExistence type="inferred from homology"/>
<evidence type="ECO:0000313" key="5">
    <source>
        <dbReference type="EMBL" id="MCA9727858.1"/>
    </source>
</evidence>
<dbReference type="SUPFAM" id="SSF53850">
    <property type="entry name" value="Periplasmic binding protein-like II"/>
    <property type="match status" value="1"/>
</dbReference>
<keyword evidence="2 4" id="KW-0479">Metal-binding</keyword>
<keyword evidence="4" id="KW-0500">Molybdenum</keyword>
<feature type="binding site" evidence="4">
    <location>
        <position position="179"/>
    </location>
    <ligand>
        <name>molybdate</name>
        <dbReference type="ChEBI" id="CHEBI:36264"/>
    </ligand>
</feature>
<feature type="binding site" evidence="4">
    <location>
        <position position="36"/>
    </location>
    <ligand>
        <name>molybdate</name>
        <dbReference type="ChEBI" id="CHEBI:36264"/>
    </ligand>
</feature>
<dbReference type="EMBL" id="JAGQHR010000250">
    <property type="protein sequence ID" value="MCA9727858.1"/>
    <property type="molecule type" value="Genomic_DNA"/>
</dbReference>
<evidence type="ECO:0000256" key="3">
    <source>
        <dbReference type="ARBA" id="ARBA00022729"/>
    </source>
</evidence>
<sequence length="262" mass="28229">MLRFRSGGSVLLGLVLLGPVSLPVSAETLDVFAAASLTEAFRELATTFETAHPDIRVSLAFAGSQSLALQISQGAPADIYASADLRWMEHLQKERFLLDEPVIFARNHLVVIVPRENPGRVDTLGDLTRPGLLLVVADPSVPLGAYTRTALAQLSETDVFPADFSARVLANAVSLEENVKSVVSKVVLGEADAGIVYRSDVTQAVREAVRTLEIPECCNPAVTYPIAVLRESKRPELARAFLDSVLGPRGQAILTRHGLLPR</sequence>
<name>A0A956RP61_UNCEI</name>
<dbReference type="PIRSF" id="PIRSF004846">
    <property type="entry name" value="ModA"/>
    <property type="match status" value="1"/>
</dbReference>
<dbReference type="NCBIfam" id="TIGR01256">
    <property type="entry name" value="modA"/>
    <property type="match status" value="1"/>
</dbReference>
<comment type="caution">
    <text evidence="5">The sequence shown here is derived from an EMBL/GenBank/DDBJ whole genome shotgun (WGS) entry which is preliminary data.</text>
</comment>
<dbReference type="Pfam" id="PF13531">
    <property type="entry name" value="SBP_bac_11"/>
    <property type="match status" value="1"/>
</dbReference>
<evidence type="ECO:0000256" key="4">
    <source>
        <dbReference type="PIRSR" id="PIRSR004846-1"/>
    </source>
</evidence>
<reference evidence="5" key="2">
    <citation type="journal article" date="2021" name="Microbiome">
        <title>Successional dynamics and alternative stable states in a saline activated sludge microbial community over 9 years.</title>
        <authorList>
            <person name="Wang Y."/>
            <person name="Ye J."/>
            <person name="Ju F."/>
            <person name="Liu L."/>
            <person name="Boyd J.A."/>
            <person name="Deng Y."/>
            <person name="Parks D.H."/>
            <person name="Jiang X."/>
            <person name="Yin X."/>
            <person name="Woodcroft B.J."/>
            <person name="Tyson G.W."/>
            <person name="Hugenholtz P."/>
            <person name="Polz M.F."/>
            <person name="Zhang T."/>
        </authorList>
    </citation>
    <scope>NUCLEOTIDE SEQUENCE</scope>
    <source>
        <strain evidence="5">HKST-UBA01</strain>
    </source>
</reference>
<dbReference type="PANTHER" id="PTHR30632:SF0">
    <property type="entry name" value="SULFATE-BINDING PROTEIN"/>
    <property type="match status" value="1"/>
</dbReference>
<protein>
    <submittedName>
        <fullName evidence="5">Molybdate ABC transporter substrate-binding protein</fullName>
    </submittedName>
</protein>
<dbReference type="Gene3D" id="3.40.190.10">
    <property type="entry name" value="Periplasmic binding protein-like II"/>
    <property type="match status" value="2"/>
</dbReference>
<comment type="similarity">
    <text evidence="1">Belongs to the bacterial solute-binding protein ModA family.</text>
</comment>
<organism evidence="5 6">
    <name type="scientific">Eiseniibacteriota bacterium</name>
    <dbReference type="NCBI Taxonomy" id="2212470"/>
    <lineage>
        <taxon>Bacteria</taxon>
        <taxon>Candidatus Eiseniibacteriota</taxon>
    </lineage>
</organism>
<evidence type="ECO:0000313" key="6">
    <source>
        <dbReference type="Proteomes" id="UP000697710"/>
    </source>
</evidence>
<feature type="binding site" evidence="4">
    <location>
        <position position="64"/>
    </location>
    <ligand>
        <name>molybdate</name>
        <dbReference type="ChEBI" id="CHEBI:36264"/>
    </ligand>
</feature>
<dbReference type="GO" id="GO:0030973">
    <property type="term" value="F:molybdate ion binding"/>
    <property type="evidence" value="ECO:0007669"/>
    <property type="project" value="TreeGrafter"/>
</dbReference>
<dbReference type="GO" id="GO:0046872">
    <property type="term" value="F:metal ion binding"/>
    <property type="evidence" value="ECO:0007669"/>
    <property type="project" value="UniProtKB-KW"/>
</dbReference>
<evidence type="ECO:0000256" key="2">
    <source>
        <dbReference type="ARBA" id="ARBA00022723"/>
    </source>
</evidence>
<accession>A0A956RP61</accession>
<dbReference type="InterPro" id="IPR050682">
    <property type="entry name" value="ModA/WtpA"/>
</dbReference>
<dbReference type="GO" id="GO:0015689">
    <property type="term" value="P:molybdate ion transport"/>
    <property type="evidence" value="ECO:0007669"/>
    <property type="project" value="InterPro"/>
</dbReference>
<reference evidence="5" key="1">
    <citation type="submission" date="2020-04" db="EMBL/GenBank/DDBJ databases">
        <authorList>
            <person name="Zhang T."/>
        </authorList>
    </citation>
    <scope>NUCLEOTIDE SEQUENCE</scope>
    <source>
        <strain evidence="5">HKST-UBA01</strain>
    </source>
</reference>
<gene>
    <name evidence="5" type="primary">modA</name>
    <name evidence="5" type="ORF">KC729_09265</name>
</gene>
<dbReference type="Proteomes" id="UP000697710">
    <property type="component" value="Unassembled WGS sequence"/>
</dbReference>